<keyword evidence="7" id="KW-0285">Flavoprotein</keyword>
<evidence type="ECO:0000256" key="11">
    <source>
        <dbReference type="ARBA" id="ARBA00034010"/>
    </source>
</evidence>
<protein>
    <recommendedName>
        <fullName evidence="5">pyranose dehydrogenase (acceptor)</fullName>
        <ecNumber evidence="5">1.1.99.29</ecNumber>
    </recommendedName>
</protein>
<dbReference type="PROSITE" id="PS00624">
    <property type="entry name" value="GMC_OXRED_2"/>
    <property type="match status" value="1"/>
</dbReference>
<comment type="caution">
    <text evidence="19">The sequence shown here is derived from an EMBL/GenBank/DDBJ whole genome shotgun (WGS) entry which is preliminary data.</text>
</comment>
<evidence type="ECO:0000256" key="9">
    <source>
        <dbReference type="ARBA" id="ARBA00024699"/>
    </source>
</evidence>
<evidence type="ECO:0000256" key="1">
    <source>
        <dbReference type="ARBA" id="ARBA00001974"/>
    </source>
</evidence>
<evidence type="ECO:0000256" key="15">
    <source>
        <dbReference type="PIRSR" id="PIRSR000137-1"/>
    </source>
</evidence>
<comment type="catalytic activity">
    <reaction evidence="11">
        <text>pyranose + acceptor = pyranos-2,3-diulose + reduced acceptor.</text>
        <dbReference type="EC" id="1.1.99.29"/>
    </reaction>
</comment>
<dbReference type="PANTHER" id="PTHR11552">
    <property type="entry name" value="GLUCOSE-METHANOL-CHOLINE GMC OXIDOREDUCTASE"/>
    <property type="match status" value="1"/>
</dbReference>
<dbReference type="GO" id="GO:0033718">
    <property type="term" value="F:pyranose dehydrogenase (acceptor) activity"/>
    <property type="evidence" value="ECO:0007669"/>
    <property type="project" value="UniProtKB-EC"/>
</dbReference>
<evidence type="ECO:0000256" key="14">
    <source>
        <dbReference type="ARBA" id="ARBA00034059"/>
    </source>
</evidence>
<comment type="cofactor">
    <cofactor evidence="1 16">
        <name>FAD</name>
        <dbReference type="ChEBI" id="CHEBI:57692"/>
    </cofactor>
</comment>
<comment type="subcellular location">
    <subcellularLocation>
        <location evidence="2">Secreted</location>
    </subcellularLocation>
</comment>
<evidence type="ECO:0000313" key="19">
    <source>
        <dbReference type="EMBL" id="KAF9531000.1"/>
    </source>
</evidence>
<dbReference type="GO" id="GO:0005576">
    <property type="term" value="C:extracellular region"/>
    <property type="evidence" value="ECO:0007669"/>
    <property type="project" value="UniProtKB-SubCell"/>
</dbReference>
<dbReference type="PANTHER" id="PTHR11552:SF147">
    <property type="entry name" value="CHOLINE DEHYDROGENASE, MITOCHONDRIAL"/>
    <property type="match status" value="1"/>
</dbReference>
<evidence type="ECO:0000256" key="17">
    <source>
        <dbReference type="SAM" id="SignalP"/>
    </source>
</evidence>
<keyword evidence="6" id="KW-0964">Secreted</keyword>
<dbReference type="SUPFAM" id="SSF54373">
    <property type="entry name" value="FAD-linked reductases, C-terminal domain"/>
    <property type="match status" value="1"/>
</dbReference>
<feature type="binding site" evidence="16">
    <location>
        <position position="262"/>
    </location>
    <ligand>
        <name>FAD</name>
        <dbReference type="ChEBI" id="CHEBI:57692"/>
    </ligand>
</feature>
<keyword evidence="20" id="KW-1185">Reference proteome</keyword>
<accession>A0A9P6EKY2</accession>
<dbReference type="Pfam" id="PF00732">
    <property type="entry name" value="GMC_oxred_N"/>
    <property type="match status" value="1"/>
</dbReference>
<comment type="function">
    <text evidence="9">Catalyzes the single-oxidation or sequential double oxidation reaction of carbohydrates primarily at carbon-2 and/or carbon-3 with the concomitant reduction of the flavin. The enzyme exhibits a broad sugar substrate specificity, oxidizing different aldopyranoses to the corresponding C-1, C-2, C-3 or C-1,2, C-2,3 and C-3,4 (di)dehydro sugars with substrate-specific regioselectivity. Accepts only a narrow range of electron acceptors such as substituted benzoquinones and complexed metal ions and reacts extremely slowly with O(2) as acceptor. May play a role in the natural recycling of plant matter by oxidizing all major monosaccharides in lignocellulose and by reducing quinone compounds or reactive radical species generated during lignin depolymerization.</text>
</comment>
<dbReference type="InterPro" id="IPR007867">
    <property type="entry name" value="GMC_OxRtase_C"/>
</dbReference>
<evidence type="ECO:0000256" key="12">
    <source>
        <dbReference type="ARBA" id="ARBA00034029"/>
    </source>
</evidence>
<keyword evidence="17" id="KW-0732">Signal</keyword>
<evidence type="ECO:0000256" key="6">
    <source>
        <dbReference type="ARBA" id="ARBA00022525"/>
    </source>
</evidence>
<comment type="catalytic activity">
    <reaction evidence="10">
        <text>pyranose + acceptor = pyranos-2-ulose + reduced acceptor.</text>
        <dbReference type="EC" id="1.1.99.29"/>
    </reaction>
</comment>
<evidence type="ECO:0000256" key="8">
    <source>
        <dbReference type="ARBA" id="ARBA00022827"/>
    </source>
</evidence>
<proteinExistence type="inferred from homology"/>
<evidence type="ECO:0000256" key="10">
    <source>
        <dbReference type="ARBA" id="ARBA00033986"/>
    </source>
</evidence>
<name>A0A9P6EKY2_9AGAR</name>
<evidence type="ECO:0000259" key="18">
    <source>
        <dbReference type="PROSITE" id="PS00624"/>
    </source>
</evidence>
<evidence type="ECO:0000256" key="16">
    <source>
        <dbReference type="PIRSR" id="PIRSR000137-2"/>
    </source>
</evidence>
<keyword evidence="8 16" id="KW-0274">FAD</keyword>
<feature type="active site" description="Proton donor" evidence="15">
    <location>
        <position position="530"/>
    </location>
</feature>
<dbReference type="OrthoDB" id="269227at2759"/>
<dbReference type="AlphaFoldDB" id="A0A9P6EKY2"/>
<organism evidence="19 20">
    <name type="scientific">Crepidotus variabilis</name>
    <dbReference type="NCBI Taxonomy" id="179855"/>
    <lineage>
        <taxon>Eukaryota</taxon>
        <taxon>Fungi</taxon>
        <taxon>Dikarya</taxon>
        <taxon>Basidiomycota</taxon>
        <taxon>Agaricomycotina</taxon>
        <taxon>Agaricomycetes</taxon>
        <taxon>Agaricomycetidae</taxon>
        <taxon>Agaricales</taxon>
        <taxon>Agaricineae</taxon>
        <taxon>Crepidotaceae</taxon>
        <taxon>Crepidotus</taxon>
    </lineage>
</organism>
<dbReference type="PIRSF" id="PIRSF000137">
    <property type="entry name" value="Alcohol_oxidase"/>
    <property type="match status" value="1"/>
</dbReference>
<evidence type="ECO:0000256" key="3">
    <source>
        <dbReference type="ARBA" id="ARBA00010790"/>
    </source>
</evidence>
<feature type="domain" description="Glucose-methanol-choline oxidoreductase N-terminal" evidence="18">
    <location>
        <begin position="303"/>
        <end position="317"/>
    </location>
</feature>
<comment type="similarity">
    <text evidence="3">Belongs to the GMC oxidoreductase family.</text>
</comment>
<evidence type="ECO:0000256" key="7">
    <source>
        <dbReference type="ARBA" id="ARBA00022630"/>
    </source>
</evidence>
<dbReference type="SUPFAM" id="SSF51905">
    <property type="entry name" value="FAD/NAD(P)-binding domain"/>
    <property type="match status" value="1"/>
</dbReference>
<comment type="catalytic activity">
    <reaction evidence="12">
        <text>pyranose + acceptor = pyranos-3-ulose + reduced acceptor.</text>
        <dbReference type="EC" id="1.1.99.29"/>
    </reaction>
</comment>
<evidence type="ECO:0000256" key="5">
    <source>
        <dbReference type="ARBA" id="ARBA00013177"/>
    </source>
</evidence>
<comment type="catalytic activity">
    <reaction evidence="14">
        <text>a pyranoside + acceptor = a pyranosid-3,4-diulose + reduced acceptor.</text>
        <dbReference type="EC" id="1.1.99.29"/>
    </reaction>
</comment>
<dbReference type="InterPro" id="IPR012132">
    <property type="entry name" value="GMC_OxRdtase"/>
</dbReference>
<feature type="active site" description="Proton acceptor" evidence="15">
    <location>
        <position position="574"/>
    </location>
</feature>
<dbReference type="InterPro" id="IPR000172">
    <property type="entry name" value="GMC_OxRdtase_N"/>
</dbReference>
<reference evidence="19" key="1">
    <citation type="submission" date="2020-11" db="EMBL/GenBank/DDBJ databases">
        <authorList>
            <consortium name="DOE Joint Genome Institute"/>
            <person name="Ahrendt S."/>
            <person name="Riley R."/>
            <person name="Andreopoulos W."/>
            <person name="Labutti K."/>
            <person name="Pangilinan J."/>
            <person name="Ruiz-Duenas F.J."/>
            <person name="Barrasa J.M."/>
            <person name="Sanchez-Garcia M."/>
            <person name="Camarero S."/>
            <person name="Miyauchi S."/>
            <person name="Serrano A."/>
            <person name="Linde D."/>
            <person name="Babiker R."/>
            <person name="Drula E."/>
            <person name="Ayuso-Fernandez I."/>
            <person name="Pacheco R."/>
            <person name="Padilla G."/>
            <person name="Ferreira P."/>
            <person name="Barriuso J."/>
            <person name="Kellner H."/>
            <person name="Castanera R."/>
            <person name="Alfaro M."/>
            <person name="Ramirez L."/>
            <person name="Pisabarro A.G."/>
            <person name="Kuo A."/>
            <person name="Tritt A."/>
            <person name="Lipzen A."/>
            <person name="He G."/>
            <person name="Yan M."/>
            <person name="Ng V."/>
            <person name="Cullen D."/>
            <person name="Martin F."/>
            <person name="Rosso M.-N."/>
            <person name="Henrissat B."/>
            <person name="Hibbett D."/>
            <person name="Martinez A.T."/>
            <person name="Grigoriev I.V."/>
        </authorList>
    </citation>
    <scope>NUCLEOTIDE SEQUENCE</scope>
    <source>
        <strain evidence="19">CBS 506.95</strain>
    </source>
</reference>
<dbReference type="Proteomes" id="UP000807306">
    <property type="component" value="Unassembled WGS sequence"/>
</dbReference>
<feature type="chain" id="PRO_5040334209" description="pyranose dehydrogenase (acceptor)" evidence="17">
    <location>
        <begin position="20"/>
        <end position="629"/>
    </location>
</feature>
<dbReference type="Gene3D" id="3.30.560.10">
    <property type="entry name" value="Glucose Oxidase, domain 3"/>
    <property type="match status" value="1"/>
</dbReference>
<evidence type="ECO:0000256" key="13">
    <source>
        <dbReference type="ARBA" id="ARBA00034050"/>
    </source>
</evidence>
<dbReference type="GO" id="GO:0050660">
    <property type="term" value="F:flavin adenine dinucleotide binding"/>
    <property type="evidence" value="ECO:0007669"/>
    <property type="project" value="InterPro"/>
</dbReference>
<dbReference type="Gene3D" id="3.50.50.60">
    <property type="entry name" value="FAD/NAD(P)-binding domain"/>
    <property type="match status" value="1"/>
</dbReference>
<feature type="signal peptide" evidence="17">
    <location>
        <begin position="1"/>
        <end position="19"/>
    </location>
</feature>
<gene>
    <name evidence="19" type="ORF">CPB83DRAFT_850001</name>
</gene>
<comment type="subunit">
    <text evidence="4">Monomer.</text>
</comment>
<evidence type="ECO:0000313" key="20">
    <source>
        <dbReference type="Proteomes" id="UP000807306"/>
    </source>
</evidence>
<evidence type="ECO:0000256" key="4">
    <source>
        <dbReference type="ARBA" id="ARBA00011245"/>
    </source>
</evidence>
<dbReference type="Pfam" id="PF05199">
    <property type="entry name" value="GMC_oxred_C"/>
    <property type="match status" value="1"/>
</dbReference>
<comment type="catalytic activity">
    <reaction evidence="13">
        <text>a pyranoside + acceptor = a pyranosid-3-ulose + reduced acceptor.</text>
        <dbReference type="EC" id="1.1.99.29"/>
    </reaction>
</comment>
<sequence length="629" mass="68819">MRWALISSSLILLSSTTRAAVFRKFEELPTVSFDYIIVGAGNAGNVLANRLSENPAVSVLVVEAGPSDEDVLPAIAPFLALGLANTIYDWNYTTVPQNGVDNRAIPYNRGRLLGGSSTANIHMHQYGSADDYDKLAAITGDSEWAWKRMKKYVHKHERFIKPAEVADGTAKGYIEEDRGTDGMVPISLSTYRKPFDDLVLSVTRELPEDFPFNPDTSGGDNTLGLGWVRQSIANGTRQSSSTTYLRSAASRPNLFVLIETQVLKLLPTGNSGGKPAFRGVLLSSTNPSPNYVLAKREVILSAGSIGTPQLLLLSGIGPKEDLEQLNIPTLVNSPSVGHNFSDHIFVPYWYEVKGLDTLDDTFRQPDLMQAAIGEWMASRTGLIANGYSSQIGFFRFPSNTSIFDSTPDPSSGPKAAHWEMMFCNFWLARPLPVPDSGTYITLMTSLTSPVSRGFVKLASINPLDEPIIDPRYLTADYDKKAMREALRVLKRFASSKTFSEYIVGAVGSSGSEEDEPVDEHIRKNLGTTFHGVGTGAISPDNAAWGVVDSRLRVKGADGLRIVDASIWPFVPSAHTQGPTYLIAERAADIIIDEYQPISLHSILRFARNVWNSASFNFWGSSTSDIHVEL</sequence>
<dbReference type="EMBL" id="MU157837">
    <property type="protein sequence ID" value="KAF9531000.1"/>
    <property type="molecule type" value="Genomic_DNA"/>
</dbReference>
<dbReference type="InterPro" id="IPR036188">
    <property type="entry name" value="FAD/NAD-bd_sf"/>
</dbReference>
<evidence type="ECO:0000256" key="2">
    <source>
        <dbReference type="ARBA" id="ARBA00004613"/>
    </source>
</evidence>
<dbReference type="EC" id="1.1.99.29" evidence="5"/>